<keyword evidence="1" id="KW-0732">Signal</keyword>
<accession>A0ABU0JUC4</accession>
<feature type="chain" id="PRO_5046156691" evidence="1">
    <location>
        <begin position="30"/>
        <end position="169"/>
    </location>
</feature>
<dbReference type="EMBL" id="JAUSWN010000025">
    <property type="protein sequence ID" value="MDQ0480705.1"/>
    <property type="molecule type" value="Genomic_DNA"/>
</dbReference>
<dbReference type="RefSeq" id="WP_307356801.1">
    <property type="nucleotide sequence ID" value="NZ_BAAACJ010000038.1"/>
</dbReference>
<proteinExistence type="predicted"/>
<dbReference type="Proteomes" id="UP001224418">
    <property type="component" value="Unassembled WGS sequence"/>
</dbReference>
<feature type="signal peptide" evidence="1">
    <location>
        <begin position="1"/>
        <end position="29"/>
    </location>
</feature>
<name>A0ABU0JUC4_HATLI</name>
<reference evidence="2 3" key="1">
    <citation type="submission" date="2023-07" db="EMBL/GenBank/DDBJ databases">
        <title>Genomic Encyclopedia of Type Strains, Phase IV (KMG-IV): sequencing the most valuable type-strain genomes for metagenomic binning, comparative biology and taxonomic classification.</title>
        <authorList>
            <person name="Goeker M."/>
        </authorList>
    </citation>
    <scope>NUCLEOTIDE SEQUENCE [LARGE SCALE GENOMIC DNA]</scope>
    <source>
        <strain evidence="2 3">DSM 1400</strain>
    </source>
</reference>
<sequence>MKRNLISKLLITSMITTTSLFSLPIITHAGTIAPSTDIEEPIVAQHFQGTTRTAYNWTVHNLGVSGFENSQIRGPLADGCFNTEGLFGANRDFIIRWSGAPSRSHFFVRADGQESHNRHTIIYGNATCYGRSGTTKIRIPDNKGGLYKFYVCEKSGKDTNIGSITVDSR</sequence>
<comment type="caution">
    <text evidence="2">The sequence shown here is derived from an EMBL/GenBank/DDBJ whole genome shotgun (WGS) entry which is preliminary data.</text>
</comment>
<evidence type="ECO:0000256" key="1">
    <source>
        <dbReference type="SAM" id="SignalP"/>
    </source>
</evidence>
<evidence type="ECO:0000313" key="3">
    <source>
        <dbReference type="Proteomes" id="UP001224418"/>
    </source>
</evidence>
<evidence type="ECO:0000313" key="2">
    <source>
        <dbReference type="EMBL" id="MDQ0480705.1"/>
    </source>
</evidence>
<keyword evidence="3" id="KW-1185">Reference proteome</keyword>
<protein>
    <submittedName>
        <fullName evidence="2">Uncharacterized protein</fullName>
    </submittedName>
</protein>
<organism evidence="2 3">
    <name type="scientific">Hathewaya limosa</name>
    <name type="common">Clostridium limosum</name>
    <dbReference type="NCBI Taxonomy" id="1536"/>
    <lineage>
        <taxon>Bacteria</taxon>
        <taxon>Bacillati</taxon>
        <taxon>Bacillota</taxon>
        <taxon>Clostridia</taxon>
        <taxon>Eubacteriales</taxon>
        <taxon>Clostridiaceae</taxon>
        <taxon>Hathewaya</taxon>
    </lineage>
</organism>
<gene>
    <name evidence="2" type="ORF">QOZ93_002455</name>
</gene>